<evidence type="ECO:0000313" key="2">
    <source>
        <dbReference type="EMBL" id="MPY37961.1"/>
    </source>
</evidence>
<dbReference type="PANTHER" id="PTHR43162:SF1">
    <property type="entry name" value="PRESTALK A DIFFERENTIATION PROTEIN A"/>
    <property type="match status" value="1"/>
</dbReference>
<organism evidence="2 3">
    <name type="scientific">Streptomyces adustus</name>
    <dbReference type="NCBI Taxonomy" id="1609272"/>
    <lineage>
        <taxon>Bacteria</taxon>
        <taxon>Bacillati</taxon>
        <taxon>Actinomycetota</taxon>
        <taxon>Actinomycetes</taxon>
        <taxon>Kitasatosporales</taxon>
        <taxon>Streptomycetaceae</taxon>
        <taxon>Streptomyces</taxon>
    </lineage>
</organism>
<evidence type="ECO:0000259" key="1">
    <source>
        <dbReference type="Pfam" id="PF05368"/>
    </source>
</evidence>
<keyword evidence="3" id="KW-1185">Reference proteome</keyword>
<dbReference type="RefSeq" id="WP_152895502.1">
    <property type="nucleotide sequence ID" value="NZ_VJZD01000394.1"/>
</dbReference>
<dbReference type="InterPro" id="IPR051604">
    <property type="entry name" value="Ergot_Alk_Oxidoreductase"/>
</dbReference>
<accession>A0A5N8VRN9</accession>
<name>A0A5N8VRN9_9ACTN</name>
<proteinExistence type="predicted"/>
<dbReference type="Pfam" id="PF05368">
    <property type="entry name" value="NmrA"/>
    <property type="match status" value="1"/>
</dbReference>
<dbReference type="Proteomes" id="UP000325849">
    <property type="component" value="Unassembled WGS sequence"/>
</dbReference>
<dbReference type="PANTHER" id="PTHR43162">
    <property type="match status" value="1"/>
</dbReference>
<evidence type="ECO:0000313" key="3">
    <source>
        <dbReference type="Proteomes" id="UP000325849"/>
    </source>
</evidence>
<sequence length="300" mass="32722">MSNDLILVTGAGGPGSIGRKVVERLRKADLPVRAMVRQNDDRAESLRATGAEVVIGDLTRPDDVARALDGARRLYFGMSVSSAYLEAAATVASIARDQEGLEAFVNMSQMTVSQMTLTSTSESRHQRLHLLTEHILSWSGLPVVEVRPTIFMENPLFAFAIAPSADGYNLQLPFGTGRTSPVSTEDVADVVAAILTDPAQHVGQVYELTGPVSRDLNGVAEEFAKAVGRPVTYVDIPFDGWVEFLNAVNLPDHLLDHVKTMARLHRENRYDRVSGDVQKVLGRPALDARDFAANNLQLFQ</sequence>
<dbReference type="Gene3D" id="3.90.25.10">
    <property type="entry name" value="UDP-galactose 4-epimerase, domain 1"/>
    <property type="match status" value="1"/>
</dbReference>
<dbReference type="EMBL" id="VJZD01000394">
    <property type="protein sequence ID" value="MPY37961.1"/>
    <property type="molecule type" value="Genomic_DNA"/>
</dbReference>
<reference evidence="2 3" key="1">
    <citation type="submission" date="2019-07" db="EMBL/GenBank/DDBJ databases">
        <title>New species of Amycolatopsis and Streptomyces.</title>
        <authorList>
            <person name="Duangmal K."/>
            <person name="Teo W.F.A."/>
            <person name="Lipun K."/>
        </authorList>
    </citation>
    <scope>NUCLEOTIDE SEQUENCE [LARGE SCALE GENOMIC DNA]</scope>
    <source>
        <strain evidence="2 3">NBRC 109810</strain>
    </source>
</reference>
<comment type="caution">
    <text evidence="2">The sequence shown here is derived from an EMBL/GenBank/DDBJ whole genome shotgun (WGS) entry which is preliminary data.</text>
</comment>
<dbReference type="InterPro" id="IPR036291">
    <property type="entry name" value="NAD(P)-bd_dom_sf"/>
</dbReference>
<dbReference type="OrthoDB" id="285016at2"/>
<dbReference type="Gene3D" id="3.40.50.720">
    <property type="entry name" value="NAD(P)-binding Rossmann-like Domain"/>
    <property type="match status" value="1"/>
</dbReference>
<dbReference type="SUPFAM" id="SSF51735">
    <property type="entry name" value="NAD(P)-binding Rossmann-fold domains"/>
    <property type="match status" value="1"/>
</dbReference>
<dbReference type="InterPro" id="IPR008030">
    <property type="entry name" value="NmrA-like"/>
</dbReference>
<gene>
    <name evidence="2" type="ORF">FNH09_44160</name>
</gene>
<dbReference type="AlphaFoldDB" id="A0A5N8VRN9"/>
<feature type="domain" description="NmrA-like" evidence="1">
    <location>
        <begin position="3"/>
        <end position="272"/>
    </location>
</feature>
<protein>
    <submittedName>
        <fullName evidence="2">NAD-dependent epimerase/dehydratase family protein</fullName>
    </submittedName>
</protein>